<proteinExistence type="evidence at transcript level"/>
<name>Q4PME8_IXOSC</name>
<evidence type="ECO:0000313" key="2">
    <source>
        <dbReference type="EMBL" id="AAY66816.1"/>
    </source>
</evidence>
<evidence type="ECO:0000256" key="1">
    <source>
        <dbReference type="SAM" id="SignalP"/>
    </source>
</evidence>
<dbReference type="AlphaFoldDB" id="Q4PME8"/>
<feature type="chain" id="PRO_5004241371" evidence="1">
    <location>
        <begin position="19"/>
        <end position="79"/>
    </location>
</feature>
<dbReference type="VEuPathDB" id="VectorBase:ISCP_019137"/>
<dbReference type="EMBL" id="DQ066179">
    <property type="protein sequence ID" value="AAY66816.1"/>
    <property type="molecule type" value="mRNA"/>
</dbReference>
<dbReference type="VEuPathDB" id="VectorBase:ISCI023806"/>
<protein>
    <submittedName>
        <fullName evidence="2">Putative salivary secreted protein</fullName>
    </submittedName>
</protein>
<feature type="signal peptide" evidence="1">
    <location>
        <begin position="1"/>
        <end position="18"/>
    </location>
</feature>
<reference evidence="2" key="1">
    <citation type="submission" date="2005-05" db="EMBL/GenBank/DDBJ databases">
        <authorList>
            <person name="Tseng H.-P."/>
            <person name="Hseu T.-H."/>
            <person name="Buhler D.R."/>
            <person name="Wang W.-D."/>
            <person name="Tsai H.-L."/>
            <person name="Hu C.-H."/>
        </authorList>
    </citation>
    <scope>NUCLEOTIDE SEQUENCE</scope>
    <source>
        <strain evidence="2">ISNU-L-ISN-82</strain>
        <tissue evidence="2">Salivary glands</tissue>
    </source>
</reference>
<reference evidence="2" key="2">
    <citation type="journal article" date="2006" name="Insect Biochem. Mol. Biol.">
        <title>An annotated catalog of salivary gland transcripts from Ixodes scapularis ticks.</title>
        <authorList>
            <person name="Ribeiro J.M."/>
            <person name="Alarcon-Chaidez F."/>
            <person name="Francischetti I.M."/>
            <person name="Mans B.J."/>
            <person name="Mather T.N."/>
            <person name="Valenzuela J.G."/>
            <person name="Wikel S.K."/>
        </authorList>
    </citation>
    <scope>NUCLEOTIDE SEQUENCE</scope>
    <source>
        <strain evidence="2">ISNU-L-ISN-82</strain>
        <tissue evidence="2">Salivary glands</tissue>
    </source>
</reference>
<dbReference type="HOGENOM" id="CLU_2624733_0_0_1"/>
<dbReference type="VEuPathDB" id="VectorBase:ISCW023806"/>
<organism evidence="2">
    <name type="scientific">Ixodes scapularis</name>
    <name type="common">Black-legged tick</name>
    <name type="synonym">Deer tick</name>
    <dbReference type="NCBI Taxonomy" id="6945"/>
    <lineage>
        <taxon>Eukaryota</taxon>
        <taxon>Metazoa</taxon>
        <taxon>Ecdysozoa</taxon>
        <taxon>Arthropoda</taxon>
        <taxon>Chelicerata</taxon>
        <taxon>Arachnida</taxon>
        <taxon>Acari</taxon>
        <taxon>Parasitiformes</taxon>
        <taxon>Ixodida</taxon>
        <taxon>Ixodoidea</taxon>
        <taxon>Ixodidae</taxon>
        <taxon>Ixodinae</taxon>
        <taxon>Ixodes</taxon>
    </lineage>
</organism>
<keyword evidence="1" id="KW-0732">Signal</keyword>
<sequence>MNIWIVWIVIAHVVISRGNVEEAGKTERQIQAGSLLVYDKQECGYLGYTMQNGEIKNLSDPCVKWTCLANQSQLLVEGC</sequence>
<accession>Q4PME8</accession>